<sequence length="116" mass="11963">MSAHGDVYVLVKADDSTSSASPGSVTLRSTCKVDQCHGSEFLGNGGVCTKCPEGSVAPHGSTSIDACVPCAEFGAVAPHPKATVCVFPTVFDSSIKTGTGWRLISDSSNLAEGWKW</sequence>
<proteinExistence type="predicted"/>
<evidence type="ECO:0000313" key="1">
    <source>
        <dbReference type="EMBL" id="CAD9942420.1"/>
    </source>
</evidence>
<organism evidence="1">
    <name type="scientific">Entomoneis paludosa</name>
    <dbReference type="NCBI Taxonomy" id="265537"/>
    <lineage>
        <taxon>Eukaryota</taxon>
        <taxon>Sar</taxon>
        <taxon>Stramenopiles</taxon>
        <taxon>Ochrophyta</taxon>
        <taxon>Bacillariophyta</taxon>
        <taxon>Bacillariophyceae</taxon>
        <taxon>Bacillariophycidae</taxon>
        <taxon>Entomoneidaceae</taxon>
        <taxon>Entomoneis</taxon>
    </lineage>
</organism>
<reference evidence="1" key="1">
    <citation type="submission" date="2021-01" db="EMBL/GenBank/DDBJ databases">
        <authorList>
            <person name="Corre E."/>
            <person name="Pelletier E."/>
            <person name="Niang G."/>
            <person name="Scheremetjew M."/>
            <person name="Finn R."/>
            <person name="Kale V."/>
            <person name="Holt S."/>
            <person name="Cochrane G."/>
            <person name="Meng A."/>
            <person name="Brown T."/>
            <person name="Cohen L."/>
        </authorList>
    </citation>
    <scope>NUCLEOTIDE SEQUENCE</scope>
    <source>
        <strain evidence="1">CCMP125</strain>
    </source>
</reference>
<dbReference type="EMBL" id="HBHT01002153">
    <property type="protein sequence ID" value="CAD9942420.1"/>
    <property type="molecule type" value="Transcribed_RNA"/>
</dbReference>
<gene>
    <name evidence="1" type="ORF">APAL1065_LOCUS1412</name>
</gene>
<name>A0A7S2VAF9_9STRA</name>
<accession>A0A7S2VAF9</accession>
<evidence type="ECO:0008006" key="2">
    <source>
        <dbReference type="Google" id="ProtNLM"/>
    </source>
</evidence>
<protein>
    <recommendedName>
        <fullName evidence="2">Tyrosine-protein kinase ephrin type A/B receptor-like domain-containing protein</fullName>
    </recommendedName>
</protein>
<dbReference type="AlphaFoldDB" id="A0A7S2VAF9"/>